<dbReference type="AlphaFoldDB" id="A0A0E1W9E1"/>
<accession>A0A0E1W9E1</accession>
<feature type="compositionally biased region" description="Basic and acidic residues" evidence="1">
    <location>
        <begin position="41"/>
        <end position="59"/>
    </location>
</feature>
<sequence length="59" mass="6361">MHLNLARRLARTRHASTPASAGECRAARGEEPAAARPRTARSREPGRGARADRRKNGAS</sequence>
<protein>
    <submittedName>
        <fullName evidence="2">Uncharacterized protein</fullName>
    </submittedName>
</protein>
<organism evidence="2">
    <name type="scientific">Burkholderia pseudomallei 1710a</name>
    <dbReference type="NCBI Taxonomy" id="320371"/>
    <lineage>
        <taxon>Bacteria</taxon>
        <taxon>Pseudomonadati</taxon>
        <taxon>Pseudomonadota</taxon>
        <taxon>Betaproteobacteria</taxon>
        <taxon>Burkholderiales</taxon>
        <taxon>Burkholderiaceae</taxon>
        <taxon>Burkholderia</taxon>
        <taxon>pseudomallei group</taxon>
    </lineage>
</organism>
<feature type="region of interest" description="Disordered" evidence="1">
    <location>
        <begin position="1"/>
        <end position="59"/>
    </location>
</feature>
<evidence type="ECO:0000313" key="2">
    <source>
        <dbReference type="EMBL" id="EET09828.1"/>
    </source>
</evidence>
<dbReference type="Proteomes" id="UP000001812">
    <property type="component" value="Chromosome I"/>
</dbReference>
<dbReference type="EMBL" id="CM000832">
    <property type="protein sequence ID" value="EET09828.1"/>
    <property type="molecule type" value="Genomic_DNA"/>
</dbReference>
<name>A0A0E1W9E1_BURPE</name>
<reference evidence="2" key="1">
    <citation type="submission" date="2009-05" db="EMBL/GenBank/DDBJ databases">
        <authorList>
            <person name="Harkins D.M."/>
            <person name="DeShazer D."/>
            <person name="Woods D.E."/>
            <person name="Brinkac L.M."/>
            <person name="Brown K.A."/>
            <person name="Hung G.C."/>
            <person name="Tuanyok A."/>
            <person name="Zhang B."/>
            <person name="Nierman W.C."/>
        </authorList>
    </citation>
    <scope>NUCLEOTIDE SEQUENCE [LARGE SCALE GENOMIC DNA]</scope>
    <source>
        <strain evidence="2">1710a</strain>
    </source>
</reference>
<proteinExistence type="predicted"/>
<gene>
    <name evidence="2" type="ORF">BURPS1710A_2794</name>
</gene>
<dbReference type="HOGENOM" id="CLU_2951449_0_0_4"/>
<evidence type="ECO:0000256" key="1">
    <source>
        <dbReference type="SAM" id="MobiDB-lite"/>
    </source>
</evidence>